<accession>A0AB34JJZ4</accession>
<feature type="transmembrane region" description="Helical" evidence="2">
    <location>
        <begin position="222"/>
        <end position="239"/>
    </location>
</feature>
<feature type="transmembrane region" description="Helical" evidence="2">
    <location>
        <begin position="89"/>
        <end position="111"/>
    </location>
</feature>
<keyword evidence="5" id="KW-1185">Reference proteome</keyword>
<feature type="compositionally biased region" description="Low complexity" evidence="1">
    <location>
        <begin position="1"/>
        <end position="24"/>
    </location>
</feature>
<feature type="transmembrane region" description="Helical" evidence="2">
    <location>
        <begin position="64"/>
        <end position="83"/>
    </location>
</feature>
<evidence type="ECO:0000313" key="5">
    <source>
        <dbReference type="Proteomes" id="UP001515480"/>
    </source>
</evidence>
<protein>
    <recommendedName>
        <fullName evidence="3">CAAX prenyl protease 2/Lysostaphin resistance protein A-like domain-containing protein</fullName>
    </recommendedName>
</protein>
<dbReference type="Pfam" id="PF02517">
    <property type="entry name" value="Rce1-like"/>
    <property type="match status" value="1"/>
</dbReference>
<feature type="domain" description="CAAX prenyl protease 2/Lysostaphin resistance protein A-like" evidence="3">
    <location>
        <begin position="177"/>
        <end position="286"/>
    </location>
</feature>
<organism evidence="4 5">
    <name type="scientific">Prymnesium parvum</name>
    <name type="common">Toxic golden alga</name>
    <dbReference type="NCBI Taxonomy" id="97485"/>
    <lineage>
        <taxon>Eukaryota</taxon>
        <taxon>Haptista</taxon>
        <taxon>Haptophyta</taxon>
        <taxon>Prymnesiophyceae</taxon>
        <taxon>Prymnesiales</taxon>
        <taxon>Prymnesiaceae</taxon>
        <taxon>Prymnesium</taxon>
    </lineage>
</organism>
<feature type="transmembrane region" description="Helical" evidence="2">
    <location>
        <begin position="272"/>
        <end position="298"/>
    </location>
</feature>
<keyword evidence="2" id="KW-0472">Membrane</keyword>
<dbReference type="GO" id="GO:0080120">
    <property type="term" value="P:CAAX-box protein maturation"/>
    <property type="evidence" value="ECO:0007669"/>
    <property type="project" value="UniProtKB-ARBA"/>
</dbReference>
<sequence>MRSPVPHSHPSPHCSHPAPSRYSLPVPPSSSSPPAEHADTDLERVGLTLGLPPAPRAALPPLPLTLLHACLSTLVVCLSFASARALWPTLAALVVVWLALPALICAAYPLAASLLREELRRVCGRAWLQLRLAAPLAAAAAAFSLAAWHVAKRPLGLPPVSTRERLASFGLSDSAPWADVFLIVWLTLVNPLMEEFFWRVYLMQLFLARWRDSRFCRHPHGGTIAAGLAASAFYAAYHVPVVASVAPLPLALLAGVGLVAIGGAFQLLTQRGYLIVSIGLHMSADLVVGMVLADIVWADFPLRYR</sequence>
<proteinExistence type="predicted"/>
<keyword evidence="2" id="KW-0812">Transmembrane</keyword>
<dbReference type="InterPro" id="IPR003675">
    <property type="entry name" value="Rce1/LyrA-like_dom"/>
</dbReference>
<feature type="transmembrane region" description="Helical" evidence="2">
    <location>
        <begin position="132"/>
        <end position="151"/>
    </location>
</feature>
<evidence type="ECO:0000256" key="1">
    <source>
        <dbReference type="SAM" id="MobiDB-lite"/>
    </source>
</evidence>
<feature type="transmembrane region" description="Helical" evidence="2">
    <location>
        <begin position="180"/>
        <end position="201"/>
    </location>
</feature>
<dbReference type="Proteomes" id="UP001515480">
    <property type="component" value="Unassembled WGS sequence"/>
</dbReference>
<gene>
    <name evidence="4" type="ORF">AB1Y20_020916</name>
</gene>
<dbReference type="GO" id="GO:0004175">
    <property type="term" value="F:endopeptidase activity"/>
    <property type="evidence" value="ECO:0007669"/>
    <property type="project" value="UniProtKB-ARBA"/>
</dbReference>
<evidence type="ECO:0000313" key="4">
    <source>
        <dbReference type="EMBL" id="KAL1521245.1"/>
    </source>
</evidence>
<comment type="caution">
    <text evidence="4">The sequence shown here is derived from an EMBL/GenBank/DDBJ whole genome shotgun (WGS) entry which is preliminary data.</text>
</comment>
<keyword evidence="2" id="KW-1133">Transmembrane helix</keyword>
<feature type="region of interest" description="Disordered" evidence="1">
    <location>
        <begin position="1"/>
        <end position="38"/>
    </location>
</feature>
<name>A0AB34JJZ4_PRYPA</name>
<dbReference type="EMBL" id="JBGBPQ010000007">
    <property type="protein sequence ID" value="KAL1521245.1"/>
    <property type="molecule type" value="Genomic_DNA"/>
</dbReference>
<reference evidence="4 5" key="1">
    <citation type="journal article" date="2024" name="Science">
        <title>Giant polyketide synthase enzymes in the biosynthesis of giant marine polyether toxins.</title>
        <authorList>
            <person name="Fallon T.R."/>
            <person name="Shende V.V."/>
            <person name="Wierzbicki I.H."/>
            <person name="Pendleton A.L."/>
            <person name="Watervoot N.F."/>
            <person name="Auber R.P."/>
            <person name="Gonzalez D.J."/>
            <person name="Wisecaver J.H."/>
            <person name="Moore B.S."/>
        </authorList>
    </citation>
    <scope>NUCLEOTIDE SEQUENCE [LARGE SCALE GENOMIC DNA]</scope>
    <source>
        <strain evidence="4 5">12B1</strain>
    </source>
</reference>
<evidence type="ECO:0000259" key="3">
    <source>
        <dbReference type="Pfam" id="PF02517"/>
    </source>
</evidence>
<evidence type="ECO:0000256" key="2">
    <source>
        <dbReference type="SAM" id="Phobius"/>
    </source>
</evidence>
<dbReference type="AlphaFoldDB" id="A0AB34JJZ4"/>
<feature type="transmembrane region" description="Helical" evidence="2">
    <location>
        <begin position="245"/>
        <end position="265"/>
    </location>
</feature>